<evidence type="ECO:0000313" key="2">
    <source>
        <dbReference type="Proteomes" id="UP000178129"/>
    </source>
</evidence>
<comment type="caution">
    <text evidence="1">The sequence shown here is derived from an EMBL/GenBank/DDBJ whole genome shotgun (WGS) entry which is preliminary data.</text>
</comment>
<dbReference type="EMBL" id="FJUW01000019">
    <property type="protein sequence ID" value="CZT00397.1"/>
    <property type="molecule type" value="Genomic_DNA"/>
</dbReference>
<reference evidence="2" key="1">
    <citation type="submission" date="2016-03" db="EMBL/GenBank/DDBJ databases">
        <authorList>
            <person name="Ploux O."/>
        </authorList>
    </citation>
    <scope>NUCLEOTIDE SEQUENCE [LARGE SCALE GENOMIC DNA]</scope>
    <source>
        <strain evidence="2">UK7</strain>
    </source>
</reference>
<gene>
    <name evidence="1" type="ORF">RCO7_14603</name>
</gene>
<dbReference type="AlphaFoldDB" id="A0A1E1KQW7"/>
<proteinExistence type="predicted"/>
<sequence>MELSYLPRASYRLTYGGGMARLDRIGIEIYMMRRSGREWAIEMQKGERYLPTYLPLPTDP</sequence>
<dbReference type="Proteomes" id="UP000178129">
    <property type="component" value="Unassembled WGS sequence"/>
</dbReference>
<evidence type="ECO:0000313" key="1">
    <source>
        <dbReference type="EMBL" id="CZT00397.1"/>
    </source>
</evidence>
<accession>A0A1E1KQW7</accession>
<protein>
    <submittedName>
        <fullName evidence="1">Uncharacterized protein</fullName>
    </submittedName>
</protein>
<dbReference type="InParanoid" id="A0A1E1KQW7"/>
<organism evidence="1 2">
    <name type="scientific">Rhynchosporium graminicola</name>
    <dbReference type="NCBI Taxonomy" id="2792576"/>
    <lineage>
        <taxon>Eukaryota</taxon>
        <taxon>Fungi</taxon>
        <taxon>Dikarya</taxon>
        <taxon>Ascomycota</taxon>
        <taxon>Pezizomycotina</taxon>
        <taxon>Leotiomycetes</taxon>
        <taxon>Helotiales</taxon>
        <taxon>Ploettnerulaceae</taxon>
        <taxon>Rhynchosporium</taxon>
    </lineage>
</organism>
<name>A0A1E1KQW7_9HELO</name>
<keyword evidence="2" id="KW-1185">Reference proteome</keyword>